<accession>A0ABT2LZH6</accession>
<dbReference type="PROSITE" id="PS51257">
    <property type="entry name" value="PROKAR_LIPOPROTEIN"/>
    <property type="match status" value="1"/>
</dbReference>
<reference evidence="2" key="1">
    <citation type="submission" date="2022-09" db="EMBL/GenBank/DDBJ databases">
        <title>Eubacterium sp. LFL-14 isolated from human feces.</title>
        <authorList>
            <person name="Liu F."/>
        </authorList>
    </citation>
    <scope>NUCLEOTIDE SEQUENCE</scope>
    <source>
        <strain evidence="2">LFL-14</strain>
    </source>
</reference>
<keyword evidence="1" id="KW-1133">Transmembrane helix</keyword>
<sequence length="117" mass="13169">MKKYLAGITSAIATLACILANYLVRLVNKEVSMSYKAWEGIGKEIIIYIVLGLIIGYNIYVLSKNIKNNTITIIVAVIVNIVIAAIMFYWWDQVWTIVLLVGSYLTLLLTKIIEKEA</sequence>
<proteinExistence type="predicted"/>
<organism evidence="2 3">
    <name type="scientific">Eubacterium album</name>
    <dbReference type="NCBI Taxonomy" id="2978477"/>
    <lineage>
        <taxon>Bacteria</taxon>
        <taxon>Bacillati</taxon>
        <taxon>Bacillota</taxon>
        <taxon>Clostridia</taxon>
        <taxon>Eubacteriales</taxon>
        <taxon>Eubacteriaceae</taxon>
        <taxon>Eubacterium</taxon>
    </lineage>
</organism>
<evidence type="ECO:0000313" key="3">
    <source>
        <dbReference type="Proteomes" id="UP001431199"/>
    </source>
</evidence>
<dbReference type="RefSeq" id="WP_117908461.1">
    <property type="nucleotide sequence ID" value="NZ_JAODBU010000003.1"/>
</dbReference>
<keyword evidence="1" id="KW-0812">Transmembrane</keyword>
<dbReference type="EMBL" id="JAODBU010000003">
    <property type="protein sequence ID" value="MCT7398041.1"/>
    <property type="molecule type" value="Genomic_DNA"/>
</dbReference>
<feature type="transmembrane region" description="Helical" evidence="1">
    <location>
        <begin position="97"/>
        <end position="113"/>
    </location>
</feature>
<dbReference type="Proteomes" id="UP001431199">
    <property type="component" value="Unassembled WGS sequence"/>
</dbReference>
<evidence type="ECO:0000313" key="2">
    <source>
        <dbReference type="EMBL" id="MCT7398041.1"/>
    </source>
</evidence>
<keyword evidence="3" id="KW-1185">Reference proteome</keyword>
<feature type="transmembrane region" description="Helical" evidence="1">
    <location>
        <begin position="70"/>
        <end position="91"/>
    </location>
</feature>
<feature type="transmembrane region" description="Helical" evidence="1">
    <location>
        <begin position="45"/>
        <end position="63"/>
    </location>
</feature>
<gene>
    <name evidence="2" type="ORF">N5B56_02915</name>
</gene>
<keyword evidence="1" id="KW-0472">Membrane</keyword>
<comment type="caution">
    <text evidence="2">The sequence shown here is derived from an EMBL/GenBank/DDBJ whole genome shotgun (WGS) entry which is preliminary data.</text>
</comment>
<name>A0ABT2LZH6_9FIRM</name>
<evidence type="ECO:0000256" key="1">
    <source>
        <dbReference type="SAM" id="Phobius"/>
    </source>
</evidence>
<protein>
    <submittedName>
        <fullName evidence="2">Uncharacterized protein</fullName>
    </submittedName>
</protein>